<dbReference type="GO" id="GO:0008234">
    <property type="term" value="F:cysteine-type peptidase activity"/>
    <property type="evidence" value="ECO:0007669"/>
    <property type="project" value="UniProtKB-KW"/>
</dbReference>
<dbReference type="PANTHER" id="PTHR46468">
    <property type="entry name" value="SENTRIN-SPECIFIC PROTEASE 8"/>
    <property type="match status" value="1"/>
</dbReference>
<evidence type="ECO:0000313" key="6">
    <source>
        <dbReference type="EMBL" id="KAF2738801.1"/>
    </source>
</evidence>
<evidence type="ECO:0000256" key="4">
    <source>
        <dbReference type="ARBA" id="ARBA00022807"/>
    </source>
</evidence>
<dbReference type="GO" id="GO:0000338">
    <property type="term" value="P:protein deneddylation"/>
    <property type="evidence" value="ECO:0007669"/>
    <property type="project" value="TreeGrafter"/>
</dbReference>
<dbReference type="InterPro" id="IPR044613">
    <property type="entry name" value="Nep1/2-like"/>
</dbReference>
<dbReference type="InterPro" id="IPR003653">
    <property type="entry name" value="Peptidase_C48_C"/>
</dbReference>
<keyword evidence="2" id="KW-0645">Protease</keyword>
<dbReference type="AlphaFoldDB" id="A0A9P4R9C0"/>
<comment type="caution">
    <text evidence="6">The sequence shown here is derived from an EMBL/GenBank/DDBJ whole genome shotgun (WGS) entry which is preliminary data.</text>
</comment>
<dbReference type="OrthoDB" id="3798225at2759"/>
<organism evidence="6 7">
    <name type="scientific">Polyplosphaeria fusca</name>
    <dbReference type="NCBI Taxonomy" id="682080"/>
    <lineage>
        <taxon>Eukaryota</taxon>
        <taxon>Fungi</taxon>
        <taxon>Dikarya</taxon>
        <taxon>Ascomycota</taxon>
        <taxon>Pezizomycotina</taxon>
        <taxon>Dothideomycetes</taxon>
        <taxon>Pleosporomycetidae</taxon>
        <taxon>Pleosporales</taxon>
        <taxon>Tetraplosphaeriaceae</taxon>
        <taxon>Polyplosphaeria</taxon>
    </lineage>
</organism>
<proteinExistence type="inferred from homology"/>
<evidence type="ECO:0000313" key="7">
    <source>
        <dbReference type="Proteomes" id="UP000799444"/>
    </source>
</evidence>
<dbReference type="InterPro" id="IPR038765">
    <property type="entry name" value="Papain-like_cys_pep_sf"/>
</dbReference>
<gene>
    <name evidence="6" type="ORF">EJ04DRAFT_549694</name>
</gene>
<dbReference type="Gene3D" id="3.40.395.10">
    <property type="entry name" value="Adenoviral Proteinase, Chain A"/>
    <property type="match status" value="1"/>
</dbReference>
<dbReference type="EMBL" id="ML996107">
    <property type="protein sequence ID" value="KAF2738801.1"/>
    <property type="molecule type" value="Genomic_DNA"/>
</dbReference>
<name>A0A9P4R9C0_9PLEO</name>
<dbReference type="SUPFAM" id="SSF54001">
    <property type="entry name" value="Cysteine proteinases"/>
    <property type="match status" value="1"/>
</dbReference>
<keyword evidence="3" id="KW-0378">Hydrolase</keyword>
<dbReference type="GO" id="GO:0006508">
    <property type="term" value="P:proteolysis"/>
    <property type="evidence" value="ECO:0007669"/>
    <property type="project" value="UniProtKB-KW"/>
</dbReference>
<evidence type="ECO:0000259" key="5">
    <source>
        <dbReference type="PROSITE" id="PS50600"/>
    </source>
</evidence>
<keyword evidence="4" id="KW-0788">Thiol protease</keyword>
<comment type="similarity">
    <text evidence="1">Belongs to the peptidase C48 family.</text>
</comment>
<evidence type="ECO:0000256" key="1">
    <source>
        <dbReference type="ARBA" id="ARBA00005234"/>
    </source>
</evidence>
<sequence length="281" mass="31149">MAPDPLEQTYLELPNTSVTLGQTIAITEVGHWLEDSEIGVSFEILSAYLDCDSHRIALINPLEAQNMFILGRDGLKKDEKSIRTAYDQEIEAIKNKDFVFVPINEGYQAHGTEEAGNLYATGDAGGTHWSLLVVDCRKSELSGWHYNTSRDIKGHEKIATTCQAGIVHLLGEVKPVPVLRSGTTISDTKTPCQTENNKSRSDGGGACGPCIWHLAGRLVMLMVDMQERAGNTRDPVSGALVLDSDFMLECNEEISSERQLDSVLYREQMQRLIVECRHLLE</sequence>
<dbReference type="Proteomes" id="UP000799444">
    <property type="component" value="Unassembled WGS sequence"/>
</dbReference>
<protein>
    <recommendedName>
        <fullName evidence="5">Ubiquitin-like protease family profile domain-containing protein</fullName>
    </recommendedName>
</protein>
<dbReference type="PANTHER" id="PTHR46468:SF1">
    <property type="entry name" value="SENTRIN-SPECIFIC PROTEASE 8"/>
    <property type="match status" value="1"/>
</dbReference>
<evidence type="ECO:0000256" key="2">
    <source>
        <dbReference type="ARBA" id="ARBA00022670"/>
    </source>
</evidence>
<feature type="domain" description="Ubiquitin-like protease family profile" evidence="5">
    <location>
        <begin position="1"/>
        <end position="218"/>
    </location>
</feature>
<accession>A0A9P4R9C0</accession>
<dbReference type="PROSITE" id="PS50600">
    <property type="entry name" value="ULP_PROTEASE"/>
    <property type="match status" value="1"/>
</dbReference>
<dbReference type="GO" id="GO:0019784">
    <property type="term" value="F:deNEDDylase activity"/>
    <property type="evidence" value="ECO:0007669"/>
    <property type="project" value="InterPro"/>
</dbReference>
<evidence type="ECO:0000256" key="3">
    <source>
        <dbReference type="ARBA" id="ARBA00022801"/>
    </source>
</evidence>
<reference evidence="6" key="1">
    <citation type="journal article" date="2020" name="Stud. Mycol.">
        <title>101 Dothideomycetes genomes: a test case for predicting lifestyles and emergence of pathogens.</title>
        <authorList>
            <person name="Haridas S."/>
            <person name="Albert R."/>
            <person name="Binder M."/>
            <person name="Bloem J."/>
            <person name="Labutti K."/>
            <person name="Salamov A."/>
            <person name="Andreopoulos B."/>
            <person name="Baker S."/>
            <person name="Barry K."/>
            <person name="Bills G."/>
            <person name="Bluhm B."/>
            <person name="Cannon C."/>
            <person name="Castanera R."/>
            <person name="Culley D."/>
            <person name="Daum C."/>
            <person name="Ezra D."/>
            <person name="Gonzalez J."/>
            <person name="Henrissat B."/>
            <person name="Kuo A."/>
            <person name="Liang C."/>
            <person name="Lipzen A."/>
            <person name="Lutzoni F."/>
            <person name="Magnuson J."/>
            <person name="Mondo S."/>
            <person name="Nolan M."/>
            <person name="Ohm R."/>
            <person name="Pangilinan J."/>
            <person name="Park H.-J."/>
            <person name="Ramirez L."/>
            <person name="Alfaro M."/>
            <person name="Sun H."/>
            <person name="Tritt A."/>
            <person name="Yoshinaga Y."/>
            <person name="Zwiers L.-H."/>
            <person name="Turgeon B."/>
            <person name="Goodwin S."/>
            <person name="Spatafora J."/>
            <person name="Crous P."/>
            <person name="Grigoriev I."/>
        </authorList>
    </citation>
    <scope>NUCLEOTIDE SEQUENCE</scope>
    <source>
        <strain evidence="6">CBS 125425</strain>
    </source>
</reference>
<keyword evidence="7" id="KW-1185">Reference proteome</keyword>